<dbReference type="GO" id="GO:0009425">
    <property type="term" value="C:bacterial-type flagellum basal body"/>
    <property type="evidence" value="ECO:0007669"/>
    <property type="project" value="UniProtKB-SubCell"/>
</dbReference>
<proteinExistence type="inferred from homology"/>
<dbReference type="InterPro" id="IPR037925">
    <property type="entry name" value="FlgE/F/G-like"/>
</dbReference>
<dbReference type="Proteomes" id="UP000019681">
    <property type="component" value="Unassembled WGS sequence"/>
</dbReference>
<dbReference type="GO" id="GO:0071978">
    <property type="term" value="P:bacterial-type flagellum-dependent swarming motility"/>
    <property type="evidence" value="ECO:0007669"/>
    <property type="project" value="TreeGrafter"/>
</dbReference>
<dbReference type="InterPro" id="IPR053967">
    <property type="entry name" value="LlgE_F_G-like_D1"/>
</dbReference>
<keyword evidence="6" id="KW-0969">Cilium</keyword>
<organism evidence="6 7">
    <name type="scientific">Fervidicella metallireducens AeB</name>
    <dbReference type="NCBI Taxonomy" id="1403537"/>
    <lineage>
        <taxon>Bacteria</taxon>
        <taxon>Bacillati</taxon>
        <taxon>Bacillota</taxon>
        <taxon>Clostridia</taxon>
        <taxon>Eubacteriales</taxon>
        <taxon>Clostridiaceae</taxon>
        <taxon>Fervidicella</taxon>
    </lineage>
</organism>
<feature type="domain" description="Flagellar basal body rod protein N-terminal" evidence="3">
    <location>
        <begin position="5"/>
        <end position="35"/>
    </location>
</feature>
<feature type="domain" description="Flagellar basal-body/hook protein C-terminal" evidence="4">
    <location>
        <begin position="206"/>
        <end position="249"/>
    </location>
</feature>
<keyword evidence="2" id="KW-0975">Bacterial flagellum</keyword>
<keyword evidence="7" id="KW-1185">Reference proteome</keyword>
<dbReference type="EMBL" id="AZQP01000013">
    <property type="protein sequence ID" value="EYE88813.1"/>
    <property type="molecule type" value="Genomic_DNA"/>
</dbReference>
<dbReference type="PANTHER" id="PTHR30435">
    <property type="entry name" value="FLAGELLAR PROTEIN"/>
    <property type="match status" value="1"/>
</dbReference>
<keyword evidence="6" id="KW-0966">Cell projection</keyword>
<comment type="similarity">
    <text evidence="1 2">Belongs to the flagella basal body rod proteins family.</text>
</comment>
<dbReference type="InterPro" id="IPR001444">
    <property type="entry name" value="Flag_bb_rod_N"/>
</dbReference>
<dbReference type="Pfam" id="PF06429">
    <property type="entry name" value="Flg_bbr_C"/>
    <property type="match status" value="1"/>
</dbReference>
<evidence type="ECO:0000313" key="6">
    <source>
        <dbReference type="EMBL" id="EYE88813.1"/>
    </source>
</evidence>
<protein>
    <submittedName>
        <fullName evidence="6">Flagellar basal body rod protein FlgG</fullName>
    </submittedName>
</protein>
<evidence type="ECO:0000313" key="7">
    <source>
        <dbReference type="Proteomes" id="UP000019681"/>
    </source>
</evidence>
<dbReference type="InterPro" id="IPR020013">
    <property type="entry name" value="Flagellar_FlgE/F/G"/>
</dbReference>
<dbReference type="RefSeq" id="WP_035379090.1">
    <property type="nucleotide sequence ID" value="NZ_AZQP01000013.1"/>
</dbReference>
<dbReference type="NCBIfam" id="TIGR03506">
    <property type="entry name" value="FlgEFG_subfam"/>
    <property type="match status" value="1"/>
</dbReference>
<dbReference type="OrthoDB" id="9800375at2"/>
<evidence type="ECO:0000259" key="4">
    <source>
        <dbReference type="Pfam" id="PF06429"/>
    </source>
</evidence>
<dbReference type="SUPFAM" id="SSF117143">
    <property type="entry name" value="Flagellar hook protein flgE"/>
    <property type="match status" value="1"/>
</dbReference>
<comment type="subcellular location">
    <subcellularLocation>
        <location evidence="2">Bacterial flagellum basal body</location>
    </subcellularLocation>
</comment>
<dbReference type="AlphaFoldDB" id="A0A017RVK4"/>
<reference evidence="6 7" key="1">
    <citation type="journal article" date="2014" name="Genome Announc.">
        <title>Draft Genome Sequence of Fervidicella metallireducens Strain AeBT, an Iron-Reducing Thermoanaerobe from the Great Artesian Basin.</title>
        <authorList>
            <person name="Patel B.K."/>
        </authorList>
    </citation>
    <scope>NUCLEOTIDE SEQUENCE [LARGE SCALE GENOMIC DNA]</scope>
    <source>
        <strain evidence="6 7">AeB</strain>
    </source>
</reference>
<dbReference type="InterPro" id="IPR010930">
    <property type="entry name" value="Flg_bb/hook_C_dom"/>
</dbReference>
<dbReference type="PANTHER" id="PTHR30435:SF19">
    <property type="entry name" value="FLAGELLAR BASAL-BODY ROD PROTEIN FLGG"/>
    <property type="match status" value="1"/>
</dbReference>
<evidence type="ECO:0000259" key="3">
    <source>
        <dbReference type="Pfam" id="PF00460"/>
    </source>
</evidence>
<name>A0A017RVK4_9CLOT</name>
<accession>A0A017RVK4</accession>
<gene>
    <name evidence="6" type="primary">flgG</name>
    <name evidence="6" type="ORF">Q428_06140</name>
</gene>
<comment type="caution">
    <text evidence="6">The sequence shown here is derived from an EMBL/GenBank/DDBJ whole genome shotgun (WGS) entry which is preliminary data.</text>
</comment>
<sequence length="255" mass="28035">MIRGLYTAATGMITKQVQMENLTNNIANINTAGFKKDNLAIKSFDEVLLENRDKYLNGKSFSNKLGKMEFGVGIDETVTTYSQGIIEETGRNLDFAINGSGFFTLEGADGEYRYTRDGRFKIDGNGFLTTINGERVVGINAAGIKKFIKVEKSDFKLGSDGLIENTGGLKFLISSFNNSQDLKKGPSNTYSSNSQPDIDTTSNIIQNSIEKSNVDPIEAVTSLITLMRNYESNQKILQQMDETLGKTVNEVGSLK</sequence>
<dbReference type="Pfam" id="PF00460">
    <property type="entry name" value="Flg_bb_rod"/>
    <property type="match status" value="1"/>
</dbReference>
<evidence type="ECO:0000256" key="2">
    <source>
        <dbReference type="RuleBase" id="RU362116"/>
    </source>
</evidence>
<evidence type="ECO:0000256" key="1">
    <source>
        <dbReference type="ARBA" id="ARBA00009677"/>
    </source>
</evidence>
<dbReference type="STRING" id="1403537.Q428_06140"/>
<keyword evidence="6" id="KW-0282">Flagellum</keyword>
<feature type="domain" description="Flagellar hook protein FlgE/F/G-like D1" evidence="5">
    <location>
        <begin position="96"/>
        <end position="163"/>
    </location>
</feature>
<dbReference type="Pfam" id="PF22692">
    <property type="entry name" value="LlgE_F_G_D1"/>
    <property type="match status" value="1"/>
</dbReference>
<evidence type="ECO:0000259" key="5">
    <source>
        <dbReference type="Pfam" id="PF22692"/>
    </source>
</evidence>